<dbReference type="FunFam" id="2.30.30.190:FF:000008">
    <property type="entry name" value="Tubulin-specific chaperone E"/>
    <property type="match status" value="1"/>
</dbReference>
<keyword evidence="5" id="KW-0433">Leucine-rich repeat</keyword>
<dbReference type="PROSITE" id="PS51450">
    <property type="entry name" value="LRR"/>
    <property type="match status" value="1"/>
</dbReference>
<dbReference type="Pfam" id="PF01302">
    <property type="entry name" value="CAP_GLY"/>
    <property type="match status" value="1"/>
</dbReference>
<comment type="similarity">
    <text evidence="2">Belongs to the TBCE family.</text>
</comment>
<dbReference type="FunFam" id="3.80.10.10:FF:002555">
    <property type="entry name" value="AGAP010770-PA"/>
    <property type="match status" value="1"/>
</dbReference>
<dbReference type="FunFam" id="3.80.10.10:FF:000973">
    <property type="entry name" value="Tubulin-specific chaperone E"/>
    <property type="match status" value="1"/>
</dbReference>
<dbReference type="Pfam" id="PF00560">
    <property type="entry name" value="LRR_1"/>
    <property type="match status" value="1"/>
</dbReference>
<dbReference type="Gene3D" id="3.80.10.10">
    <property type="entry name" value="Ribonuclease Inhibitor"/>
    <property type="match status" value="2"/>
</dbReference>
<dbReference type="SMART" id="SM01052">
    <property type="entry name" value="CAP_GLY"/>
    <property type="match status" value="1"/>
</dbReference>
<dbReference type="Gene3D" id="2.30.30.190">
    <property type="entry name" value="CAP Gly-rich-like domain"/>
    <property type="match status" value="1"/>
</dbReference>
<dbReference type="SUPFAM" id="SSF52058">
    <property type="entry name" value="L domain-like"/>
    <property type="match status" value="1"/>
</dbReference>
<dbReference type="PANTHER" id="PTHR46652">
    <property type="entry name" value="LEUCINE-RICH REPEAT AND IQ DOMAIN-CONTAINING PROTEIN 1-RELATED"/>
    <property type="match status" value="1"/>
</dbReference>
<evidence type="ECO:0000256" key="5">
    <source>
        <dbReference type="ARBA" id="ARBA00022614"/>
    </source>
</evidence>
<dbReference type="InterPro" id="IPR036859">
    <property type="entry name" value="CAP-Gly_dom_sf"/>
</dbReference>
<dbReference type="GO" id="GO:0005737">
    <property type="term" value="C:cytoplasm"/>
    <property type="evidence" value="ECO:0007669"/>
    <property type="project" value="UniProtKB-SubCell"/>
</dbReference>
<dbReference type="InterPro" id="IPR000626">
    <property type="entry name" value="Ubiquitin-like_dom"/>
</dbReference>
<evidence type="ECO:0000313" key="10">
    <source>
        <dbReference type="EnsemblMetazoa" id="ACOM027528-PA.1"/>
    </source>
</evidence>
<accession>A0A8W7PA07</accession>
<dbReference type="InterPro" id="IPR000938">
    <property type="entry name" value="CAP-Gly_domain"/>
</dbReference>
<evidence type="ECO:0000256" key="1">
    <source>
        <dbReference type="ARBA" id="ARBA00004496"/>
    </source>
</evidence>
<dbReference type="InterPro" id="IPR032675">
    <property type="entry name" value="LRR_dom_sf"/>
</dbReference>
<keyword evidence="4" id="KW-0963">Cytoplasm</keyword>
<reference evidence="10" key="1">
    <citation type="submission" date="2022-08" db="UniProtKB">
        <authorList>
            <consortium name="EnsemblMetazoa"/>
        </authorList>
    </citation>
    <scope>IDENTIFICATION</scope>
</reference>
<keyword evidence="6" id="KW-0677">Repeat</keyword>
<evidence type="ECO:0000256" key="3">
    <source>
        <dbReference type="ARBA" id="ARBA00015004"/>
    </source>
</evidence>
<name>A0A8W7PA07_ANOCL</name>
<evidence type="ECO:0000256" key="2">
    <source>
        <dbReference type="ARBA" id="ARBA00006286"/>
    </source>
</evidence>
<dbReference type="PROSITE" id="PS50245">
    <property type="entry name" value="CAP_GLY_2"/>
    <property type="match status" value="1"/>
</dbReference>
<protein>
    <recommendedName>
        <fullName evidence="3">Tubulin-specific chaperone E</fullName>
    </recommendedName>
    <alternativeName>
        <fullName evidence="8">Tubulin-folding cofactor E</fullName>
    </alternativeName>
</protein>
<dbReference type="PROSITE" id="PS00845">
    <property type="entry name" value="CAP_GLY_1"/>
    <property type="match status" value="1"/>
</dbReference>
<dbReference type="VEuPathDB" id="VectorBase:ACON2_040115"/>
<evidence type="ECO:0000259" key="9">
    <source>
        <dbReference type="PROSITE" id="PS50245"/>
    </source>
</evidence>
<dbReference type="PANTHER" id="PTHR46652:SF3">
    <property type="entry name" value="LEUCINE-RICH REPEAT-CONTAINING PROTEIN 9"/>
    <property type="match status" value="1"/>
</dbReference>
<dbReference type="AlphaFoldDB" id="A0A8W7PA07"/>
<dbReference type="Pfam" id="PF14560">
    <property type="entry name" value="Ubiquitin_2"/>
    <property type="match status" value="1"/>
</dbReference>
<dbReference type="SUPFAM" id="SSF54236">
    <property type="entry name" value="Ubiquitin-like"/>
    <property type="match status" value="1"/>
</dbReference>
<proteinExistence type="inferred from homology"/>
<keyword evidence="7" id="KW-0143">Chaperone</keyword>
<dbReference type="EnsemblMetazoa" id="ACOM027528-RA">
    <property type="protein sequence ID" value="ACOM027528-PA.1"/>
    <property type="gene ID" value="ACOM027528"/>
</dbReference>
<dbReference type="Gene3D" id="3.10.20.90">
    <property type="entry name" value="Phosphatidylinositol 3-kinase Catalytic Subunit, Chain A, domain 1"/>
    <property type="match status" value="1"/>
</dbReference>
<comment type="subcellular location">
    <subcellularLocation>
        <location evidence="1">Cytoplasm</location>
    </subcellularLocation>
</comment>
<sequence>LQRKQFLAPAFYPFPLLVSSIIQHNHPFRHCVDCSTHNRVKVIIAPWCSGANYRFSVFPPASAPANFLRALVARLCEVQIQVVPPAMILQNHLEHGVRVKVGQHFGTVRYVGEVPNTEGEWIGIEWDDPERGKHSGSVNGVQYFQTRSPKAGSMIRSEKLAKFQTLEQAITEKYISTEDTLRLDSEMIRAVQKQLHAPLFEIVGMEKVGGKQSNLQQLVDVSVRYCPVNAAGDLSSFVNLQMLDVSSTLLWNWTVVASIAEQIPTLQELNLSNNRFVDPYEEQISMLAQKFQNIRKIILRSCALGSWSEVVRLARMWPAIEYLSLEQNEIGYVEDEAPYIVALSRLKHLDLQNNSLRDVESVRNLGKLPALEELLLNGNGIREVRFSEDCPHNEKVDLFRQLRTIYLRENPLQDQCNTFNELDKLARLEHVTLDPDPSVSYEETVARIVGSIAGLRMFNRSTISEKLRRDSECDMWKLYANQWAEVRNDAQRLKAFFKSHRMYPRVMERLGSPEQFLPDTRKVTNIIHLQLLNETTAERRDKKVPKRINLHTLQNLIVKLFGLPDSTSSLRLYLLDRKRKVRIPLENHGKSLDFYSVEDNDTIVFE</sequence>
<dbReference type="SUPFAM" id="SSF74924">
    <property type="entry name" value="Cap-Gly domain"/>
    <property type="match status" value="1"/>
</dbReference>
<dbReference type="InterPro" id="IPR050836">
    <property type="entry name" value="SDS22/Internalin_LRR"/>
</dbReference>
<dbReference type="InterPro" id="IPR029071">
    <property type="entry name" value="Ubiquitin-like_domsf"/>
</dbReference>
<evidence type="ECO:0000256" key="6">
    <source>
        <dbReference type="ARBA" id="ARBA00022737"/>
    </source>
</evidence>
<feature type="domain" description="CAP-Gly" evidence="9">
    <location>
        <begin position="112"/>
        <end position="156"/>
    </location>
</feature>
<dbReference type="Proteomes" id="UP000075882">
    <property type="component" value="Unassembled WGS sequence"/>
</dbReference>
<evidence type="ECO:0000256" key="8">
    <source>
        <dbReference type="ARBA" id="ARBA00030180"/>
    </source>
</evidence>
<evidence type="ECO:0000256" key="7">
    <source>
        <dbReference type="ARBA" id="ARBA00023186"/>
    </source>
</evidence>
<dbReference type="InterPro" id="IPR001611">
    <property type="entry name" value="Leu-rich_rpt"/>
</dbReference>
<evidence type="ECO:0000256" key="4">
    <source>
        <dbReference type="ARBA" id="ARBA00022490"/>
    </source>
</evidence>
<organism evidence="10">
    <name type="scientific">Anopheles coluzzii</name>
    <name type="common">African malaria mosquito</name>
    <dbReference type="NCBI Taxonomy" id="1518534"/>
    <lineage>
        <taxon>Eukaryota</taxon>
        <taxon>Metazoa</taxon>
        <taxon>Ecdysozoa</taxon>
        <taxon>Arthropoda</taxon>
        <taxon>Hexapoda</taxon>
        <taxon>Insecta</taxon>
        <taxon>Pterygota</taxon>
        <taxon>Neoptera</taxon>
        <taxon>Endopterygota</taxon>
        <taxon>Diptera</taxon>
        <taxon>Nematocera</taxon>
        <taxon>Culicoidea</taxon>
        <taxon>Culicidae</taxon>
        <taxon>Anophelinae</taxon>
        <taxon>Anopheles</taxon>
    </lineage>
</organism>